<evidence type="ECO:0000256" key="1">
    <source>
        <dbReference type="ARBA" id="ARBA00005446"/>
    </source>
</evidence>
<dbReference type="SMART" id="SM00490">
    <property type="entry name" value="HELICc"/>
    <property type="match status" value="1"/>
</dbReference>
<dbReference type="GO" id="GO:0000724">
    <property type="term" value="P:double-strand break repair via homologous recombination"/>
    <property type="evidence" value="ECO:0007669"/>
    <property type="project" value="TreeGrafter"/>
</dbReference>
<dbReference type="EMBL" id="KV426283">
    <property type="protein sequence ID" value="KZV83227.1"/>
    <property type="molecule type" value="Genomic_DNA"/>
</dbReference>
<dbReference type="OrthoDB" id="10261556at2759"/>
<feature type="region of interest" description="Disordered" evidence="8">
    <location>
        <begin position="407"/>
        <end position="465"/>
    </location>
</feature>
<proteinExistence type="inferred from homology"/>
<dbReference type="GO" id="GO:0016787">
    <property type="term" value="F:hydrolase activity"/>
    <property type="evidence" value="ECO:0007669"/>
    <property type="project" value="UniProtKB-KW"/>
</dbReference>
<feature type="compositionally biased region" description="Polar residues" evidence="8">
    <location>
        <begin position="436"/>
        <end position="457"/>
    </location>
</feature>
<evidence type="ECO:0000256" key="5">
    <source>
        <dbReference type="ARBA" id="ARBA00023235"/>
    </source>
</evidence>
<dbReference type="InterPro" id="IPR001650">
    <property type="entry name" value="Helicase_C-like"/>
</dbReference>
<gene>
    <name evidence="11" type="ORF">EXIGLDRAFT_843141</name>
</gene>
<feature type="domain" description="Helicase C-terminal" evidence="10">
    <location>
        <begin position="265"/>
        <end position="426"/>
    </location>
</feature>
<feature type="region of interest" description="Disordered" evidence="8">
    <location>
        <begin position="664"/>
        <end position="690"/>
    </location>
</feature>
<feature type="domain" description="Helicase ATP-binding" evidence="9">
    <location>
        <begin position="67"/>
        <end position="239"/>
    </location>
</feature>
<dbReference type="PROSITE" id="PS51194">
    <property type="entry name" value="HELICASE_CTER"/>
    <property type="match status" value="1"/>
</dbReference>
<sequence length="734" mass="81984">MVHYLSSCTLFGDVTAHIARSVLLSDAAARARRTASRTVPTTIEATRAEVKRMIDVTLCDWQAAATLAQNTRKKHVVVLAPCGGGKTLAFLSAMLFNPTAVRMVVSPLLALGHQHVKTFTDRGIPACEFTSKTISESLCQQAEVGVFRSLIGPPEAWNANKRVRDIVKHSYFSSHLSHIIFDEGHLIKEWGGTFRPEYSNFDVIMSRLQPDVKIVLVSATFTRSSLRDTMSIFNMTRDNTEIIRVPNELRNIFYAVRRMSGPADRYDDLVFLLPDNPLTLAIDAPAPPKFMVFMQSKTDCKNAALHLRRMLPEHHQDKVCWFTADKTDAFKDNRMKRFTEGSVWGMFCTDAAGLGLDVNDIRICVQWGIEGLTFEGLYQRFGRGGRNRSLQGVALLFVEDRFYPKTGDKRKRTAGDEADEDESESDEPVSKRPCIEQSQDSNASMSAIGPPSTTVTLKGSKPRHSTDPAVLEFAGLLPRQGSAHDTGHNGSIPCRLMTPRSVYDFPDIPFYPSCGPDCQRCNPPVFELCCDLHLRTQPPASPLPAWIARALDWTAPVSDQKRTNRVRALKSHIPGDREKRLRTELIAWRQSAYEARRPAFRWGPCALLSDNIIDRIVSIAHRQSSSSPPMKTSVDLKFQTRWELSDRYGDDILKCIARVFPPAPPPRVPLSETSNTGTPPTRKPPTCSSCSEANLPAIGHRSNENRCPLKLQWTEILASDLVTPLSKVSRRTSI</sequence>
<organism evidence="11 12">
    <name type="scientific">Exidia glandulosa HHB12029</name>
    <dbReference type="NCBI Taxonomy" id="1314781"/>
    <lineage>
        <taxon>Eukaryota</taxon>
        <taxon>Fungi</taxon>
        <taxon>Dikarya</taxon>
        <taxon>Basidiomycota</taxon>
        <taxon>Agaricomycotina</taxon>
        <taxon>Agaricomycetes</taxon>
        <taxon>Auriculariales</taxon>
        <taxon>Exidiaceae</taxon>
        <taxon>Exidia</taxon>
    </lineage>
</organism>
<dbReference type="AlphaFoldDB" id="A0A165CVM8"/>
<keyword evidence="2" id="KW-0547">Nucleotide-binding</keyword>
<dbReference type="Gene3D" id="3.40.50.300">
    <property type="entry name" value="P-loop containing nucleotide triphosphate hydrolases"/>
    <property type="match status" value="2"/>
</dbReference>
<keyword evidence="11" id="KW-0378">Hydrolase</keyword>
<dbReference type="Pfam" id="PF00271">
    <property type="entry name" value="Helicase_C"/>
    <property type="match status" value="1"/>
</dbReference>
<dbReference type="GO" id="GO:0003677">
    <property type="term" value="F:DNA binding"/>
    <property type="evidence" value="ECO:0007669"/>
    <property type="project" value="UniProtKB-KW"/>
</dbReference>
<dbReference type="PANTHER" id="PTHR13710">
    <property type="entry name" value="DNA HELICASE RECQ FAMILY MEMBER"/>
    <property type="match status" value="1"/>
</dbReference>
<evidence type="ECO:0000256" key="6">
    <source>
        <dbReference type="ARBA" id="ARBA00034617"/>
    </source>
</evidence>
<keyword evidence="12" id="KW-1185">Reference proteome</keyword>
<evidence type="ECO:0000259" key="9">
    <source>
        <dbReference type="PROSITE" id="PS51192"/>
    </source>
</evidence>
<dbReference type="GO" id="GO:0009378">
    <property type="term" value="F:four-way junction helicase activity"/>
    <property type="evidence" value="ECO:0007669"/>
    <property type="project" value="TreeGrafter"/>
</dbReference>
<reference evidence="11 12" key="1">
    <citation type="journal article" date="2016" name="Mol. Biol. Evol.">
        <title>Comparative Genomics of Early-Diverging Mushroom-Forming Fungi Provides Insights into the Origins of Lignocellulose Decay Capabilities.</title>
        <authorList>
            <person name="Nagy L.G."/>
            <person name="Riley R."/>
            <person name="Tritt A."/>
            <person name="Adam C."/>
            <person name="Daum C."/>
            <person name="Floudas D."/>
            <person name="Sun H."/>
            <person name="Yadav J.S."/>
            <person name="Pangilinan J."/>
            <person name="Larsson K.H."/>
            <person name="Matsuura K."/>
            <person name="Barry K."/>
            <person name="Labutti K."/>
            <person name="Kuo R."/>
            <person name="Ohm R.A."/>
            <person name="Bhattacharya S.S."/>
            <person name="Shirouzu T."/>
            <person name="Yoshinaga Y."/>
            <person name="Martin F.M."/>
            <person name="Grigoriev I.V."/>
            <person name="Hibbett D.S."/>
        </authorList>
    </citation>
    <scope>NUCLEOTIDE SEQUENCE [LARGE SCALE GENOMIC DNA]</scope>
    <source>
        <strain evidence="11 12">HHB12029</strain>
    </source>
</reference>
<name>A0A165CVM8_EXIGL</name>
<evidence type="ECO:0000313" key="12">
    <source>
        <dbReference type="Proteomes" id="UP000077266"/>
    </source>
</evidence>
<keyword evidence="3" id="KW-0067">ATP-binding</keyword>
<dbReference type="PANTHER" id="PTHR13710:SF105">
    <property type="entry name" value="ATP-DEPENDENT DNA HELICASE Q1"/>
    <property type="match status" value="1"/>
</dbReference>
<feature type="compositionally biased region" description="Acidic residues" evidence="8">
    <location>
        <begin position="416"/>
        <end position="427"/>
    </location>
</feature>
<protein>
    <recommendedName>
        <fullName evidence="7">DNA 3'-5' helicase</fullName>
        <ecNumber evidence="7">5.6.2.4</ecNumber>
    </recommendedName>
</protein>
<dbReference type="GO" id="GO:0043138">
    <property type="term" value="F:3'-5' DNA helicase activity"/>
    <property type="evidence" value="ECO:0007669"/>
    <property type="project" value="UniProtKB-EC"/>
</dbReference>
<evidence type="ECO:0000313" key="11">
    <source>
        <dbReference type="EMBL" id="KZV83227.1"/>
    </source>
</evidence>
<dbReference type="InParanoid" id="A0A165CVM8"/>
<dbReference type="EC" id="5.6.2.4" evidence="7"/>
<dbReference type="PROSITE" id="PS51192">
    <property type="entry name" value="HELICASE_ATP_BIND_1"/>
    <property type="match status" value="1"/>
</dbReference>
<dbReference type="SUPFAM" id="SSF52540">
    <property type="entry name" value="P-loop containing nucleoside triphosphate hydrolases"/>
    <property type="match status" value="1"/>
</dbReference>
<dbReference type="Proteomes" id="UP000077266">
    <property type="component" value="Unassembled WGS sequence"/>
</dbReference>
<dbReference type="STRING" id="1314781.A0A165CVM8"/>
<evidence type="ECO:0000256" key="2">
    <source>
        <dbReference type="ARBA" id="ARBA00022741"/>
    </source>
</evidence>
<dbReference type="InterPro" id="IPR011545">
    <property type="entry name" value="DEAD/DEAH_box_helicase_dom"/>
</dbReference>
<evidence type="ECO:0000256" key="3">
    <source>
        <dbReference type="ARBA" id="ARBA00022840"/>
    </source>
</evidence>
<accession>A0A165CVM8</accession>
<dbReference type="InterPro" id="IPR027417">
    <property type="entry name" value="P-loop_NTPase"/>
</dbReference>
<evidence type="ECO:0000256" key="8">
    <source>
        <dbReference type="SAM" id="MobiDB-lite"/>
    </source>
</evidence>
<dbReference type="SMART" id="SM00487">
    <property type="entry name" value="DEXDc"/>
    <property type="match status" value="1"/>
</dbReference>
<dbReference type="GO" id="GO:0005694">
    <property type="term" value="C:chromosome"/>
    <property type="evidence" value="ECO:0007669"/>
    <property type="project" value="TreeGrafter"/>
</dbReference>
<comment type="catalytic activity">
    <reaction evidence="6">
        <text>Couples ATP hydrolysis with the unwinding of duplex DNA by translocating in the 3'-5' direction.</text>
        <dbReference type="EC" id="5.6.2.4"/>
    </reaction>
</comment>
<keyword evidence="4" id="KW-0238">DNA-binding</keyword>
<evidence type="ECO:0000259" key="10">
    <source>
        <dbReference type="PROSITE" id="PS51194"/>
    </source>
</evidence>
<evidence type="ECO:0000256" key="7">
    <source>
        <dbReference type="ARBA" id="ARBA00034808"/>
    </source>
</evidence>
<dbReference type="Pfam" id="PF00270">
    <property type="entry name" value="DEAD"/>
    <property type="match status" value="1"/>
</dbReference>
<evidence type="ECO:0000256" key="4">
    <source>
        <dbReference type="ARBA" id="ARBA00023125"/>
    </source>
</evidence>
<dbReference type="GO" id="GO:0005524">
    <property type="term" value="F:ATP binding"/>
    <property type="evidence" value="ECO:0007669"/>
    <property type="project" value="UniProtKB-KW"/>
</dbReference>
<dbReference type="GO" id="GO:0005737">
    <property type="term" value="C:cytoplasm"/>
    <property type="evidence" value="ECO:0007669"/>
    <property type="project" value="TreeGrafter"/>
</dbReference>
<comment type="similarity">
    <text evidence="1">Belongs to the helicase family. RecQ subfamily.</text>
</comment>
<dbReference type="InterPro" id="IPR014001">
    <property type="entry name" value="Helicase_ATP-bd"/>
</dbReference>
<keyword evidence="5" id="KW-0413">Isomerase</keyword>